<name>A0A553UMQ2_9HELI</name>
<organism evidence="2 3">
    <name type="scientific">Helicobacter mehlei</name>
    <dbReference type="NCBI Taxonomy" id="2316080"/>
    <lineage>
        <taxon>Bacteria</taxon>
        <taxon>Pseudomonadati</taxon>
        <taxon>Campylobacterota</taxon>
        <taxon>Epsilonproteobacteria</taxon>
        <taxon>Campylobacterales</taxon>
        <taxon>Helicobacteraceae</taxon>
        <taxon>Helicobacter</taxon>
    </lineage>
</organism>
<reference evidence="2" key="2">
    <citation type="submission" date="2019-07" db="EMBL/GenBank/DDBJ databases">
        <authorList>
            <person name="Papic B."/>
        </authorList>
    </citation>
    <scope>NUCLEOTIDE SEQUENCE [LARGE SCALE GENOMIC DNA]</scope>
    <source>
        <strain evidence="2">L8b</strain>
    </source>
</reference>
<dbReference type="RefSeq" id="WP_143928443.1">
    <property type="nucleotide sequence ID" value="NZ_VKGC01000019.1"/>
</dbReference>
<dbReference type="AlphaFoldDB" id="A0A553UMQ2"/>
<dbReference type="EMBL" id="VKGC01000019">
    <property type="protein sequence ID" value="TSA81498.1"/>
    <property type="molecule type" value="Genomic_DNA"/>
</dbReference>
<keyword evidence="3" id="KW-1185">Reference proteome</keyword>
<evidence type="ECO:0000313" key="2">
    <source>
        <dbReference type="EMBL" id="TSA81498.1"/>
    </source>
</evidence>
<sequence length="469" mass="51787">MATLDFEKLAQQGVQPKEVLDFLKGKEHNFNLDALEKYYKDNGLDSEQITRALYHDLSTMSGFSFVSPKQSVKELATPLFAPSEQIIEPPTHSSPTTPQAPLATSTPQEPNTTGVKKSPQEALEELQKKATQLQEQDPNFLTQGALGTLESLTGFSTRQQSQRQANYGQLVNEAIEHKIPYEKLPPNVQKFLIEQHLANSSVSDALFNPLEWLNPNKGALEYNKEITRQSILKVKDAKDLSDAQKKQIYKDRNVFRTLWNSTFSSPNEDLKAYQEDQRAKYLGKQAARDLLYFKNTDPQHSLFKLIFSSDPKEQEKSRQAVVNIIKAAGFEDALFKEGNTYGIKQGQAYKIQEGFFENFSQFVLSNAGSLAGSLAGASAGFSKTRNFLGATTGGAIGAFLGGSLDYALSNYVTNREGNFKDMLHYMTEQGVLSLVGDAVFKGVAKGAQSLKPLAGVLGRSVDYIPLVGA</sequence>
<dbReference type="Proteomes" id="UP000319322">
    <property type="component" value="Unassembled WGS sequence"/>
</dbReference>
<evidence type="ECO:0000256" key="1">
    <source>
        <dbReference type="SAM" id="MobiDB-lite"/>
    </source>
</evidence>
<protein>
    <submittedName>
        <fullName evidence="2">Uncharacterized protein</fullName>
    </submittedName>
</protein>
<gene>
    <name evidence="2" type="ORF">FNE76_06595</name>
</gene>
<proteinExistence type="predicted"/>
<reference evidence="2" key="1">
    <citation type="submission" date="2019-07" db="EMBL/GenBank/DDBJ databases">
        <title>Helicobacter labacensis sp. nov., Helicobacter mehlei sp. nov. and Helicobacter vulpis sp. nov., isolated from gastric mucosa of red fox (Vulpis vulpis).</title>
        <authorList>
            <person name="Kusar D."/>
            <person name="Gruntar I."/>
            <person name="Pate M."/>
            <person name="Zajc U."/>
            <person name="Ocepek M."/>
        </authorList>
    </citation>
    <scope>NUCLEOTIDE SEQUENCE [LARGE SCALE GENOMIC DNA]</scope>
    <source>
        <strain evidence="2">L8b</strain>
    </source>
</reference>
<comment type="caution">
    <text evidence="2">The sequence shown here is derived from an EMBL/GenBank/DDBJ whole genome shotgun (WGS) entry which is preliminary data.</text>
</comment>
<accession>A0A553UMQ2</accession>
<feature type="compositionally biased region" description="Polar residues" evidence="1">
    <location>
        <begin position="91"/>
        <end position="115"/>
    </location>
</feature>
<feature type="non-terminal residue" evidence="2">
    <location>
        <position position="469"/>
    </location>
</feature>
<feature type="region of interest" description="Disordered" evidence="1">
    <location>
        <begin position="85"/>
        <end position="140"/>
    </location>
</feature>
<evidence type="ECO:0000313" key="3">
    <source>
        <dbReference type="Proteomes" id="UP000319322"/>
    </source>
</evidence>
<feature type="compositionally biased region" description="Polar residues" evidence="1">
    <location>
        <begin position="129"/>
        <end position="140"/>
    </location>
</feature>